<proteinExistence type="predicted"/>
<dbReference type="GO" id="GO:0000062">
    <property type="term" value="F:fatty-acyl-CoA binding"/>
    <property type="evidence" value="ECO:0007669"/>
    <property type="project" value="InterPro"/>
</dbReference>
<dbReference type="EMBL" id="CAJNOQ010004557">
    <property type="protein sequence ID" value="CAF1064686.1"/>
    <property type="molecule type" value="Genomic_DNA"/>
</dbReference>
<sequence length="184" mass="20837">MSIYYDEILAGNCFGQINVTTPTSIRNTAQAGASSTKMTNDADSSLVDKKYEQTMENNSITNGKYTVLDDLGFSTTDLYTLARQFLKEKEGTKALHLGYKDKQRLVALSKQVAFGQYQPQSGEQIGFLDVIGNDRRQAWIELGNMSTDMAMNEFIKLLSQQCSMFRPYLEAHRRDNEEKERLSC</sequence>
<evidence type="ECO:0000313" key="3">
    <source>
        <dbReference type="EMBL" id="CAF3832516.1"/>
    </source>
</evidence>
<protein>
    <recommendedName>
        <fullName evidence="1">ACB domain-containing protein</fullName>
    </recommendedName>
</protein>
<accession>A0A814LH84</accession>
<organism evidence="2 4">
    <name type="scientific">Didymodactylos carnosus</name>
    <dbReference type="NCBI Taxonomy" id="1234261"/>
    <lineage>
        <taxon>Eukaryota</taxon>
        <taxon>Metazoa</taxon>
        <taxon>Spiralia</taxon>
        <taxon>Gnathifera</taxon>
        <taxon>Rotifera</taxon>
        <taxon>Eurotatoria</taxon>
        <taxon>Bdelloidea</taxon>
        <taxon>Philodinida</taxon>
        <taxon>Philodinidae</taxon>
        <taxon>Didymodactylos</taxon>
    </lineage>
</organism>
<dbReference type="GO" id="GO:0000139">
    <property type="term" value="C:Golgi membrane"/>
    <property type="evidence" value="ECO:0007669"/>
    <property type="project" value="TreeGrafter"/>
</dbReference>
<dbReference type="Pfam" id="PF00887">
    <property type="entry name" value="ACBP"/>
    <property type="match status" value="1"/>
</dbReference>
<dbReference type="InterPro" id="IPR000582">
    <property type="entry name" value="Acyl-CoA-binding_protein"/>
</dbReference>
<dbReference type="Gene3D" id="1.20.80.10">
    <property type="match status" value="1"/>
</dbReference>
<dbReference type="EMBL" id="CAJOBC010004556">
    <property type="protein sequence ID" value="CAF3832516.1"/>
    <property type="molecule type" value="Genomic_DNA"/>
</dbReference>
<evidence type="ECO:0000259" key="1">
    <source>
        <dbReference type="PROSITE" id="PS51228"/>
    </source>
</evidence>
<dbReference type="PROSITE" id="PS51228">
    <property type="entry name" value="ACB_2"/>
    <property type="match status" value="1"/>
</dbReference>
<feature type="domain" description="ACB" evidence="1">
    <location>
        <begin position="75"/>
        <end position="167"/>
    </location>
</feature>
<comment type="caution">
    <text evidence="2">The sequence shown here is derived from an EMBL/GenBank/DDBJ whole genome shotgun (WGS) entry which is preliminary data.</text>
</comment>
<dbReference type="InterPro" id="IPR014352">
    <property type="entry name" value="FERM/acyl-CoA-bd_prot_sf"/>
</dbReference>
<gene>
    <name evidence="2" type="ORF">GPM918_LOCUS16962</name>
    <name evidence="3" type="ORF">SRO942_LOCUS16960</name>
</gene>
<evidence type="ECO:0000313" key="2">
    <source>
        <dbReference type="EMBL" id="CAF1064686.1"/>
    </source>
</evidence>
<dbReference type="OrthoDB" id="5839451at2759"/>
<dbReference type="PANTHER" id="PTHR22973:SF12">
    <property type="entry name" value="LD35087P"/>
    <property type="match status" value="1"/>
</dbReference>
<evidence type="ECO:0000313" key="4">
    <source>
        <dbReference type="Proteomes" id="UP000663829"/>
    </source>
</evidence>
<name>A0A814LH84_9BILA</name>
<dbReference type="Proteomes" id="UP000681722">
    <property type="component" value="Unassembled WGS sequence"/>
</dbReference>
<reference evidence="2" key="1">
    <citation type="submission" date="2021-02" db="EMBL/GenBank/DDBJ databases">
        <authorList>
            <person name="Nowell W R."/>
        </authorList>
    </citation>
    <scope>NUCLEOTIDE SEQUENCE</scope>
</reference>
<dbReference type="InterPro" id="IPR052269">
    <property type="entry name" value="Golgi-PI4KB_interaction"/>
</dbReference>
<dbReference type="Proteomes" id="UP000663829">
    <property type="component" value="Unassembled WGS sequence"/>
</dbReference>
<dbReference type="FunFam" id="1.20.80.10:FF:000017">
    <property type="entry name" value="Golgi resident protein GCP60"/>
    <property type="match status" value="1"/>
</dbReference>
<dbReference type="InterPro" id="IPR035984">
    <property type="entry name" value="Acyl-CoA-binding_sf"/>
</dbReference>
<dbReference type="PANTHER" id="PTHR22973">
    <property type="entry name" value="LD35087P"/>
    <property type="match status" value="1"/>
</dbReference>
<dbReference type="SUPFAM" id="SSF47027">
    <property type="entry name" value="Acyl-CoA binding protein"/>
    <property type="match status" value="1"/>
</dbReference>
<dbReference type="AlphaFoldDB" id="A0A814LH84"/>
<keyword evidence="4" id="KW-1185">Reference proteome</keyword>